<evidence type="ECO:0000256" key="3">
    <source>
        <dbReference type="ARBA" id="ARBA00022605"/>
    </source>
</evidence>
<accession>A0A1Z1MKJ2</accession>
<comment type="subunit">
    <text evidence="2 8">Tetramer of two alpha and two beta chains.</text>
</comment>
<evidence type="ECO:0000313" key="10">
    <source>
        <dbReference type="EMBL" id="ARW66362.1"/>
    </source>
</evidence>
<comment type="subcellular location">
    <subcellularLocation>
        <location evidence="8">Plastid</location>
        <location evidence="8">Chloroplast</location>
    </subcellularLocation>
</comment>
<dbReference type="InterPro" id="IPR018204">
    <property type="entry name" value="Trp_synthase_alpha_AS"/>
</dbReference>
<feature type="active site" description="Proton acceptor" evidence="8">
    <location>
        <position position="60"/>
    </location>
</feature>
<comment type="similarity">
    <text evidence="8 9">Belongs to the TrpA family.</text>
</comment>
<evidence type="ECO:0000256" key="2">
    <source>
        <dbReference type="ARBA" id="ARBA00011270"/>
    </source>
</evidence>
<proteinExistence type="inferred from homology"/>
<keyword evidence="3 8" id="KW-0028">Amino-acid biosynthesis</keyword>
<dbReference type="EC" id="4.2.1.20" evidence="8"/>
<keyword evidence="5 8" id="KW-0057">Aromatic amino acid biosynthesis</keyword>
<keyword evidence="4 8" id="KW-0822">Tryptophan biosynthesis</keyword>
<dbReference type="HAMAP" id="MF_00131">
    <property type="entry name" value="Trp_synth_alpha"/>
    <property type="match status" value="1"/>
</dbReference>
<evidence type="ECO:0000256" key="5">
    <source>
        <dbReference type="ARBA" id="ARBA00023141"/>
    </source>
</evidence>
<comment type="function">
    <text evidence="8">The alpha subunit is responsible for the aldol cleavage of indoleglycerol phosphate to indole and glyceraldehyde 3-phosphate.</text>
</comment>
<evidence type="ECO:0000256" key="6">
    <source>
        <dbReference type="ARBA" id="ARBA00023239"/>
    </source>
</evidence>
<dbReference type="RefSeq" id="YP_009397176.1">
    <property type="nucleotide sequence ID" value="NC_035286.1"/>
</dbReference>
<dbReference type="GO" id="GO:0004834">
    <property type="term" value="F:tryptophan synthase activity"/>
    <property type="evidence" value="ECO:0007669"/>
    <property type="project" value="UniProtKB-UniRule"/>
</dbReference>
<organism evidence="10">
    <name type="scientific">Thuretia quercifolia</name>
    <dbReference type="NCBI Taxonomy" id="189650"/>
    <lineage>
        <taxon>Eukaryota</taxon>
        <taxon>Rhodophyta</taxon>
        <taxon>Florideophyceae</taxon>
        <taxon>Rhodymeniophycidae</taxon>
        <taxon>Ceramiales</taxon>
        <taxon>Dasyaceae</taxon>
        <taxon>Thuretia</taxon>
    </lineage>
</organism>
<dbReference type="CDD" id="cd04724">
    <property type="entry name" value="Tryptophan_synthase_alpha"/>
    <property type="match status" value="1"/>
</dbReference>
<dbReference type="GO" id="GO:0005829">
    <property type="term" value="C:cytosol"/>
    <property type="evidence" value="ECO:0007669"/>
    <property type="project" value="TreeGrafter"/>
</dbReference>
<evidence type="ECO:0000256" key="8">
    <source>
        <dbReference type="HAMAP-Rule" id="MF_00131"/>
    </source>
</evidence>
<dbReference type="GeneID" id="33359495"/>
<evidence type="ECO:0000256" key="9">
    <source>
        <dbReference type="RuleBase" id="RU003662"/>
    </source>
</evidence>
<keyword evidence="10" id="KW-0150">Chloroplast</keyword>
<name>A0A1Z1MKJ2_9FLOR</name>
<comment type="catalytic activity">
    <reaction evidence="7 8">
        <text>(1S,2R)-1-C-(indol-3-yl)glycerol 3-phosphate + L-serine = D-glyceraldehyde 3-phosphate + L-tryptophan + H2O</text>
        <dbReference type="Rhea" id="RHEA:10532"/>
        <dbReference type="ChEBI" id="CHEBI:15377"/>
        <dbReference type="ChEBI" id="CHEBI:33384"/>
        <dbReference type="ChEBI" id="CHEBI:57912"/>
        <dbReference type="ChEBI" id="CHEBI:58866"/>
        <dbReference type="ChEBI" id="CHEBI:59776"/>
        <dbReference type="EC" id="4.2.1.20"/>
    </reaction>
</comment>
<dbReference type="GO" id="GO:0009507">
    <property type="term" value="C:chloroplast"/>
    <property type="evidence" value="ECO:0007669"/>
    <property type="project" value="UniProtKB-SubCell"/>
</dbReference>
<dbReference type="SUPFAM" id="SSF51366">
    <property type="entry name" value="Ribulose-phoshate binding barrel"/>
    <property type="match status" value="1"/>
</dbReference>
<keyword evidence="10" id="KW-0934">Plastid</keyword>
<comment type="pathway">
    <text evidence="1 8">Amino-acid biosynthesis; L-tryptophan biosynthesis; L-tryptophan from chorismate: step 5/5.</text>
</comment>
<dbReference type="UniPathway" id="UPA00035">
    <property type="reaction ID" value="UER00044"/>
</dbReference>
<dbReference type="Gene3D" id="3.20.20.70">
    <property type="entry name" value="Aldolase class I"/>
    <property type="match status" value="1"/>
</dbReference>
<evidence type="ECO:0000256" key="7">
    <source>
        <dbReference type="ARBA" id="ARBA00049047"/>
    </source>
</evidence>
<geneLocation type="chloroplast" evidence="10"/>
<dbReference type="EMBL" id="MF101442">
    <property type="protein sequence ID" value="ARW66362.1"/>
    <property type="molecule type" value="Genomic_DNA"/>
</dbReference>
<protein>
    <recommendedName>
        <fullName evidence="8">Tryptophan synthase alpha chain</fullName>
        <ecNumber evidence="8">4.2.1.20</ecNumber>
    </recommendedName>
</protein>
<gene>
    <name evidence="8 10" type="primary">trpA</name>
</gene>
<evidence type="ECO:0000256" key="1">
    <source>
        <dbReference type="ARBA" id="ARBA00004733"/>
    </source>
</evidence>
<reference evidence="10" key="1">
    <citation type="journal article" date="2017" name="J. Phycol.">
        <title>Analysis of chloroplast genomes and a supermatrix inform reclassification of the Rhodomelaceae (Rhodophyta).</title>
        <authorList>
            <person name="Diaz-Tapia P."/>
            <person name="Maggs C.A."/>
            <person name="West J.A."/>
            <person name="Verbruggen H."/>
        </authorList>
    </citation>
    <scope>NUCLEOTIDE SEQUENCE</scope>
    <source>
        <strain evidence="10">PD1024</strain>
    </source>
</reference>
<dbReference type="AlphaFoldDB" id="A0A1Z1MKJ2"/>
<feature type="active site" description="Proton acceptor" evidence="8">
    <location>
        <position position="49"/>
    </location>
</feature>
<dbReference type="InterPro" id="IPR013785">
    <property type="entry name" value="Aldolase_TIM"/>
</dbReference>
<sequence>MNKVSQILNTCSINSNCALIPFLTAGYPSIDLSIKALFVLDSYGADIIELGIPYSDALADGPLIQNSSKVALEHGIRIDEVLSILQTVSSKLTAPIIIFSYYNPILVRGIDKFVMEISLAGAKGLIIPDLPIEETDYLVYLCGIYDIELILFIAPTSSYDRISIILSKSPGCLYLVSSTGVTGIRSKIDFSINKLSSYIKSQTDKSIMLGFGISNTIQASQASQSNIDGIVIGSAFINILSNPYLDYKGILDALGIFCLNIKSVITSKK</sequence>
<dbReference type="PROSITE" id="PS00167">
    <property type="entry name" value="TRP_SYNTHASE_ALPHA"/>
    <property type="match status" value="1"/>
</dbReference>
<dbReference type="NCBIfam" id="TIGR00262">
    <property type="entry name" value="trpA"/>
    <property type="match status" value="1"/>
</dbReference>
<dbReference type="PANTHER" id="PTHR43406:SF1">
    <property type="entry name" value="TRYPTOPHAN SYNTHASE ALPHA CHAIN, CHLOROPLASTIC"/>
    <property type="match status" value="1"/>
</dbReference>
<dbReference type="InterPro" id="IPR011060">
    <property type="entry name" value="RibuloseP-bd_barrel"/>
</dbReference>
<dbReference type="PANTHER" id="PTHR43406">
    <property type="entry name" value="TRYPTOPHAN SYNTHASE, ALPHA CHAIN"/>
    <property type="match status" value="1"/>
</dbReference>
<evidence type="ECO:0000256" key="4">
    <source>
        <dbReference type="ARBA" id="ARBA00022822"/>
    </source>
</evidence>
<dbReference type="InterPro" id="IPR002028">
    <property type="entry name" value="Trp_synthase_suA"/>
</dbReference>
<keyword evidence="6 8" id="KW-0456">Lyase</keyword>
<dbReference type="Pfam" id="PF00290">
    <property type="entry name" value="Trp_syntA"/>
    <property type="match status" value="1"/>
</dbReference>